<keyword evidence="5 12" id="KW-0406">Ion transport</keyword>
<dbReference type="EMBL" id="UZAJ01008250">
    <property type="protein sequence ID" value="VDO52321.1"/>
    <property type="molecule type" value="Genomic_DNA"/>
</dbReference>
<protein>
    <submittedName>
        <fullName evidence="16">Neur_chan_LBD domain-containing protein</fullName>
    </submittedName>
</protein>
<gene>
    <name evidence="14" type="ORF">OFLC_LOCUS7727</name>
</gene>
<dbReference type="PANTHER" id="PTHR18945">
    <property type="entry name" value="NEUROTRANSMITTER GATED ION CHANNEL"/>
    <property type="match status" value="1"/>
</dbReference>
<evidence type="ECO:0000256" key="7">
    <source>
        <dbReference type="ARBA" id="ARBA00023170"/>
    </source>
</evidence>
<dbReference type="InterPro" id="IPR036734">
    <property type="entry name" value="Neur_chan_lig-bd_sf"/>
</dbReference>
<accession>A0A183HJS0</accession>
<keyword evidence="7" id="KW-0675">Receptor</keyword>
<dbReference type="GO" id="GO:0022848">
    <property type="term" value="F:acetylcholine-gated monoatomic cation-selective channel activity"/>
    <property type="evidence" value="ECO:0007669"/>
    <property type="project" value="InterPro"/>
</dbReference>
<dbReference type="InterPro" id="IPR006201">
    <property type="entry name" value="Neur_channel"/>
</dbReference>
<proteinExistence type="inferred from homology"/>
<evidence type="ECO:0000256" key="6">
    <source>
        <dbReference type="ARBA" id="ARBA00023136"/>
    </source>
</evidence>
<keyword evidence="9" id="KW-1071">Ligand-gated ion channel</keyword>
<dbReference type="InterPro" id="IPR002394">
    <property type="entry name" value="Nicotinic_acetylcholine_rcpt"/>
</dbReference>
<organism evidence="16">
    <name type="scientific">Onchocerca flexuosa</name>
    <dbReference type="NCBI Taxonomy" id="387005"/>
    <lineage>
        <taxon>Eukaryota</taxon>
        <taxon>Metazoa</taxon>
        <taxon>Ecdysozoa</taxon>
        <taxon>Nematoda</taxon>
        <taxon>Chromadorea</taxon>
        <taxon>Rhabditida</taxon>
        <taxon>Spirurina</taxon>
        <taxon>Spiruromorpha</taxon>
        <taxon>Filarioidea</taxon>
        <taxon>Onchocercidae</taxon>
        <taxon>Onchocerca</taxon>
    </lineage>
</organism>
<dbReference type="PRINTS" id="PR00252">
    <property type="entry name" value="NRIONCHANNEL"/>
</dbReference>
<dbReference type="InterPro" id="IPR006202">
    <property type="entry name" value="Neur_chan_lig-bd"/>
</dbReference>
<dbReference type="Proteomes" id="UP000267606">
    <property type="component" value="Unassembled WGS sequence"/>
</dbReference>
<keyword evidence="4" id="KW-0770">Synapse</keyword>
<keyword evidence="15" id="KW-1185">Reference proteome</keyword>
<dbReference type="PRINTS" id="PR00254">
    <property type="entry name" value="NICOTINICR"/>
</dbReference>
<dbReference type="WBParaSite" id="OFLC_0000773101-mRNA-1">
    <property type="protein sequence ID" value="OFLC_0000773101-mRNA-1"/>
    <property type="gene ID" value="OFLC_0000773101"/>
</dbReference>
<comment type="subcellular location">
    <subcellularLocation>
        <location evidence="11">Postsynaptic cell membrane</location>
        <topology evidence="11">Multi-pass membrane protein</topology>
    </subcellularLocation>
</comment>
<dbReference type="GO" id="GO:0004888">
    <property type="term" value="F:transmembrane signaling receptor activity"/>
    <property type="evidence" value="ECO:0007669"/>
    <property type="project" value="InterPro"/>
</dbReference>
<keyword evidence="10 12" id="KW-0407">Ion channel</keyword>
<evidence type="ECO:0000313" key="16">
    <source>
        <dbReference type="WBParaSite" id="OFLC_0000773101-mRNA-1"/>
    </source>
</evidence>
<sequence length="136" mass="16232">MIFKFLKFSIETIFIVLKDERNQVLTLNVWVEQSWHDERIRWDPIEFGNISKLTVGKKYLWTPDIVLYNNARDFSRGFVDTNLHILNNGYTQWAPPAKVYSICKLDVRYFPFDDQFCLLEFENSKQNKEMALNGIE</sequence>
<evidence type="ECO:0000256" key="2">
    <source>
        <dbReference type="ARBA" id="ARBA00022475"/>
    </source>
</evidence>
<evidence type="ECO:0000256" key="3">
    <source>
        <dbReference type="ARBA" id="ARBA00022692"/>
    </source>
</evidence>
<evidence type="ECO:0000256" key="4">
    <source>
        <dbReference type="ARBA" id="ARBA00023018"/>
    </source>
</evidence>
<keyword evidence="3" id="KW-0812">Transmembrane</keyword>
<keyword evidence="6" id="KW-0472">Membrane</keyword>
<comment type="similarity">
    <text evidence="12">Belongs to the ligand-gated ion channel (TC 1.A.9) family.</text>
</comment>
<dbReference type="Pfam" id="PF02931">
    <property type="entry name" value="Neur_chan_LBD"/>
    <property type="match status" value="1"/>
</dbReference>
<evidence type="ECO:0000313" key="15">
    <source>
        <dbReference type="Proteomes" id="UP000267606"/>
    </source>
</evidence>
<dbReference type="STRING" id="387005.A0A183HJS0"/>
<evidence type="ECO:0000256" key="12">
    <source>
        <dbReference type="RuleBase" id="RU000687"/>
    </source>
</evidence>
<dbReference type="AlphaFoldDB" id="A0A183HJS0"/>
<reference evidence="14 15" key="2">
    <citation type="submission" date="2018-11" db="EMBL/GenBank/DDBJ databases">
        <authorList>
            <consortium name="Pathogen Informatics"/>
        </authorList>
    </citation>
    <scope>NUCLEOTIDE SEQUENCE [LARGE SCALE GENOMIC DNA]</scope>
</reference>
<keyword evidence="8" id="KW-0628">Postsynaptic cell membrane</keyword>
<keyword evidence="2" id="KW-1003">Cell membrane</keyword>
<dbReference type="GO" id="GO:0045211">
    <property type="term" value="C:postsynaptic membrane"/>
    <property type="evidence" value="ECO:0007669"/>
    <property type="project" value="UniProtKB-SubCell"/>
</dbReference>
<feature type="domain" description="Neurotransmitter-gated ion-channel ligand-binding" evidence="13">
    <location>
        <begin position="7"/>
        <end position="129"/>
    </location>
</feature>
<name>A0A183HJS0_9BILA</name>
<evidence type="ECO:0000256" key="10">
    <source>
        <dbReference type="ARBA" id="ARBA00023303"/>
    </source>
</evidence>
<evidence type="ECO:0000259" key="13">
    <source>
        <dbReference type="Pfam" id="PF02931"/>
    </source>
</evidence>
<keyword evidence="1 12" id="KW-0813">Transport</keyword>
<evidence type="ECO:0000256" key="8">
    <source>
        <dbReference type="ARBA" id="ARBA00023257"/>
    </source>
</evidence>
<dbReference type="InterPro" id="IPR018000">
    <property type="entry name" value="Neurotransmitter_ion_chnl_CS"/>
</dbReference>
<evidence type="ECO:0000256" key="1">
    <source>
        <dbReference type="ARBA" id="ARBA00022448"/>
    </source>
</evidence>
<evidence type="ECO:0000313" key="14">
    <source>
        <dbReference type="EMBL" id="VDO52321.1"/>
    </source>
</evidence>
<evidence type="ECO:0000256" key="5">
    <source>
        <dbReference type="ARBA" id="ARBA00023065"/>
    </source>
</evidence>
<dbReference type="PROSITE" id="PS00236">
    <property type="entry name" value="NEUROTR_ION_CHANNEL"/>
    <property type="match status" value="1"/>
</dbReference>
<evidence type="ECO:0000256" key="11">
    <source>
        <dbReference type="ARBA" id="ARBA00034104"/>
    </source>
</evidence>
<dbReference type="Gene3D" id="2.70.170.10">
    <property type="entry name" value="Neurotransmitter-gated ion-channel ligand-binding domain"/>
    <property type="match status" value="1"/>
</dbReference>
<reference evidence="16" key="1">
    <citation type="submission" date="2016-06" db="UniProtKB">
        <authorList>
            <consortium name="WormBaseParasite"/>
        </authorList>
    </citation>
    <scope>IDENTIFICATION</scope>
</reference>
<dbReference type="SUPFAM" id="SSF63712">
    <property type="entry name" value="Nicotinic receptor ligand binding domain-like"/>
    <property type="match status" value="1"/>
</dbReference>
<evidence type="ECO:0000256" key="9">
    <source>
        <dbReference type="ARBA" id="ARBA00023286"/>
    </source>
</evidence>